<dbReference type="SUPFAM" id="SSF50978">
    <property type="entry name" value="WD40 repeat-like"/>
    <property type="match status" value="1"/>
</dbReference>
<accession>A0AAD6JRD7</accession>
<feature type="region of interest" description="Disordered" evidence="3">
    <location>
        <begin position="1"/>
        <end position="21"/>
    </location>
</feature>
<dbReference type="InterPro" id="IPR042627">
    <property type="entry name" value="FBXW2"/>
</dbReference>
<dbReference type="Gene3D" id="1.20.1280.50">
    <property type="match status" value="1"/>
</dbReference>
<reference evidence="5 6" key="1">
    <citation type="journal article" date="2023" name="Int. J. Mol. Sci.">
        <title>De Novo Assembly and Annotation of 11 Diverse Shrub Willow (Salix) Genomes Reveals Novel Gene Organization in Sex-Linked Regions.</title>
        <authorList>
            <person name="Hyden B."/>
            <person name="Feng K."/>
            <person name="Yates T.B."/>
            <person name="Jawdy S."/>
            <person name="Cereghino C."/>
            <person name="Smart L.B."/>
            <person name="Muchero W."/>
        </authorList>
    </citation>
    <scope>NUCLEOTIDE SEQUENCE [LARGE SCALE GENOMIC DNA]</scope>
    <source>
        <tissue evidence="5">Shoot tip</tissue>
    </source>
</reference>
<dbReference type="PANTHER" id="PTHR44436">
    <property type="entry name" value="F-BOX/WD REPEAT-CONTAINING PROTEIN 2"/>
    <property type="match status" value="1"/>
</dbReference>
<dbReference type="PROSITE" id="PS50181">
    <property type="entry name" value="FBOX"/>
    <property type="match status" value="1"/>
</dbReference>
<dbReference type="EMBL" id="JAPFFJ010000015">
    <property type="protein sequence ID" value="KAJ6409162.1"/>
    <property type="molecule type" value="Genomic_DNA"/>
</dbReference>
<keyword evidence="2" id="KW-0677">Repeat</keyword>
<protein>
    <recommendedName>
        <fullName evidence="4">F-box domain-containing protein</fullName>
    </recommendedName>
</protein>
<dbReference type="AlphaFoldDB" id="A0AAD6JRD7"/>
<comment type="caution">
    <text evidence="5">The sequence shown here is derived from an EMBL/GenBank/DDBJ whole genome shotgun (WGS) entry which is preliminary data.</text>
</comment>
<proteinExistence type="predicted"/>
<keyword evidence="6" id="KW-1185">Reference proteome</keyword>
<dbReference type="Gene3D" id="2.130.10.10">
    <property type="entry name" value="YVTN repeat-like/Quinoprotein amine dehydrogenase"/>
    <property type="match status" value="1"/>
</dbReference>
<dbReference type="InterPro" id="IPR036322">
    <property type="entry name" value="WD40_repeat_dom_sf"/>
</dbReference>
<evidence type="ECO:0000259" key="4">
    <source>
        <dbReference type="PROSITE" id="PS50181"/>
    </source>
</evidence>
<name>A0AAD6JRD7_9ROSI</name>
<dbReference type="Proteomes" id="UP001162972">
    <property type="component" value="Chromosome 9"/>
</dbReference>
<dbReference type="Pfam" id="PF00646">
    <property type="entry name" value="F-box"/>
    <property type="match status" value="1"/>
</dbReference>
<organism evidence="5 6">
    <name type="scientific">Salix udensis</name>
    <dbReference type="NCBI Taxonomy" id="889485"/>
    <lineage>
        <taxon>Eukaryota</taxon>
        <taxon>Viridiplantae</taxon>
        <taxon>Streptophyta</taxon>
        <taxon>Embryophyta</taxon>
        <taxon>Tracheophyta</taxon>
        <taxon>Spermatophyta</taxon>
        <taxon>Magnoliopsida</taxon>
        <taxon>eudicotyledons</taxon>
        <taxon>Gunneridae</taxon>
        <taxon>Pentapetalae</taxon>
        <taxon>rosids</taxon>
        <taxon>fabids</taxon>
        <taxon>Malpighiales</taxon>
        <taxon>Salicaceae</taxon>
        <taxon>Saliceae</taxon>
        <taxon>Salix</taxon>
    </lineage>
</organism>
<dbReference type="InterPro" id="IPR001810">
    <property type="entry name" value="F-box_dom"/>
</dbReference>
<dbReference type="InterPro" id="IPR015943">
    <property type="entry name" value="WD40/YVTN_repeat-like_dom_sf"/>
</dbReference>
<evidence type="ECO:0000256" key="1">
    <source>
        <dbReference type="ARBA" id="ARBA00022574"/>
    </source>
</evidence>
<evidence type="ECO:0000313" key="5">
    <source>
        <dbReference type="EMBL" id="KAJ6409162.1"/>
    </source>
</evidence>
<keyword evidence="1" id="KW-0853">WD repeat</keyword>
<sequence>MGPPPGSKRSPPMKRSSTAPTSIRSLEHDTLCIIFSYLGLFDVVRSSAVCKFWNGIIKRSKLLQLLYLKQQRSSRSSFSEESLNVYLEELAIEHQRQSLVRGSLHIDQWKGHSLGVDQCRMKRGLVLTGVGDKVMRLWSLERYRCIEEYSIPDGVPLVDFDFDESKIVGQFIKGSCMRYFDPEAVVGCEDGTARVFDMYSKKCSRIVRMHTEPVTCLSLSEDQLIISGSSLGRITVSGLSSDQRVATLRPTDSTGIKSLCFNPASHHVFAGTTAGYASCWDLRTMRQLWKTRVSPNVVYSSQHMRCDTSTLVVGGIDGVLRVLDQNTGEILTSYVMDHGTSSSSGCTHGVIERKIGKEDSS</sequence>
<dbReference type="InterPro" id="IPR001680">
    <property type="entry name" value="WD40_rpt"/>
</dbReference>
<evidence type="ECO:0000313" key="6">
    <source>
        <dbReference type="Proteomes" id="UP001162972"/>
    </source>
</evidence>
<gene>
    <name evidence="5" type="ORF">OIU84_008793</name>
</gene>
<evidence type="ECO:0000256" key="2">
    <source>
        <dbReference type="ARBA" id="ARBA00022737"/>
    </source>
</evidence>
<dbReference type="CDD" id="cd09917">
    <property type="entry name" value="F-box_SF"/>
    <property type="match status" value="1"/>
</dbReference>
<dbReference type="InterPro" id="IPR036047">
    <property type="entry name" value="F-box-like_dom_sf"/>
</dbReference>
<dbReference type="SMART" id="SM00320">
    <property type="entry name" value="WD40"/>
    <property type="match status" value="5"/>
</dbReference>
<feature type="domain" description="F-box" evidence="4">
    <location>
        <begin position="20"/>
        <end position="66"/>
    </location>
</feature>
<dbReference type="PANTHER" id="PTHR44436:SF1">
    <property type="entry name" value="F-BOX_WD REPEAT-CONTAINING PROTEIN 2"/>
    <property type="match status" value="1"/>
</dbReference>
<dbReference type="SMART" id="SM00256">
    <property type="entry name" value="FBOX"/>
    <property type="match status" value="1"/>
</dbReference>
<dbReference type="SUPFAM" id="SSF81383">
    <property type="entry name" value="F-box domain"/>
    <property type="match status" value="1"/>
</dbReference>
<evidence type="ECO:0000256" key="3">
    <source>
        <dbReference type="SAM" id="MobiDB-lite"/>
    </source>
</evidence>